<protein>
    <submittedName>
        <fullName evidence="2">Uncharacterized protein MANES_11G128600</fullName>
    </submittedName>
</protein>
<sequence>MKRSSQRNLFTIVFICLVYSEIISNCSPLFIGQPSCLSITNPAMDATTSTINPENVIETKVICTRGRS</sequence>
<evidence type="ECO:0000313" key="2">
    <source>
        <dbReference type="EMBL" id="MBX14618.1"/>
    </source>
</evidence>
<evidence type="ECO:0000256" key="1">
    <source>
        <dbReference type="SAM" id="SignalP"/>
    </source>
</evidence>
<feature type="chain" id="PRO_5015161905" evidence="1">
    <location>
        <begin position="21"/>
        <end position="68"/>
    </location>
</feature>
<organism evidence="2">
    <name type="scientific">Rhizophora mucronata</name>
    <name type="common">Asiatic mangrove</name>
    <dbReference type="NCBI Taxonomy" id="61149"/>
    <lineage>
        <taxon>Eukaryota</taxon>
        <taxon>Viridiplantae</taxon>
        <taxon>Streptophyta</taxon>
        <taxon>Embryophyta</taxon>
        <taxon>Tracheophyta</taxon>
        <taxon>Spermatophyta</taxon>
        <taxon>Magnoliopsida</taxon>
        <taxon>eudicotyledons</taxon>
        <taxon>Gunneridae</taxon>
        <taxon>Pentapetalae</taxon>
        <taxon>rosids</taxon>
        <taxon>fabids</taxon>
        <taxon>Malpighiales</taxon>
        <taxon>Rhizophoraceae</taxon>
        <taxon>Rhizophora</taxon>
    </lineage>
</organism>
<keyword evidence="1" id="KW-0732">Signal</keyword>
<accession>A0A2P2L9G7</accession>
<dbReference type="AlphaFoldDB" id="A0A2P2L9G7"/>
<dbReference type="EMBL" id="GGEC01034134">
    <property type="protein sequence ID" value="MBX14618.1"/>
    <property type="molecule type" value="Transcribed_RNA"/>
</dbReference>
<feature type="signal peptide" evidence="1">
    <location>
        <begin position="1"/>
        <end position="20"/>
    </location>
</feature>
<proteinExistence type="predicted"/>
<reference evidence="2" key="1">
    <citation type="submission" date="2018-02" db="EMBL/GenBank/DDBJ databases">
        <title>Rhizophora mucronata_Transcriptome.</title>
        <authorList>
            <person name="Meera S.P."/>
            <person name="Sreeshan A."/>
            <person name="Augustine A."/>
        </authorList>
    </citation>
    <scope>NUCLEOTIDE SEQUENCE</scope>
    <source>
        <tissue evidence="2">Leaf</tissue>
    </source>
</reference>
<name>A0A2P2L9G7_RHIMU</name>